<feature type="transmembrane region" description="Helical" evidence="7">
    <location>
        <begin position="24"/>
        <end position="47"/>
    </location>
</feature>
<dbReference type="Proteomes" id="UP001596398">
    <property type="component" value="Unassembled WGS sequence"/>
</dbReference>
<dbReference type="GO" id="GO:0005524">
    <property type="term" value="F:ATP binding"/>
    <property type="evidence" value="ECO:0007669"/>
    <property type="project" value="UniProtKB-KW"/>
</dbReference>
<dbReference type="Gene3D" id="3.30.565.10">
    <property type="entry name" value="Histidine kinase-like ATPase, C-terminal domain"/>
    <property type="match status" value="1"/>
</dbReference>
<accession>A0ABD5ZT56</accession>
<dbReference type="PROSITE" id="PS50109">
    <property type="entry name" value="HIS_KIN"/>
    <property type="match status" value="1"/>
</dbReference>
<comment type="caution">
    <text evidence="9">The sequence shown here is derived from an EMBL/GenBank/DDBJ whole genome shotgun (WGS) entry which is preliminary data.</text>
</comment>
<evidence type="ECO:0000256" key="1">
    <source>
        <dbReference type="ARBA" id="ARBA00000085"/>
    </source>
</evidence>
<keyword evidence="5 9" id="KW-0418">Kinase</keyword>
<dbReference type="InterPro" id="IPR005467">
    <property type="entry name" value="His_kinase_dom"/>
</dbReference>
<keyword evidence="7" id="KW-0472">Membrane</keyword>
<reference evidence="9 10" key="1">
    <citation type="journal article" date="2019" name="Int. J. Syst. Evol. Microbiol.">
        <title>The Global Catalogue of Microorganisms (GCM) 10K type strain sequencing project: providing services to taxonomists for standard genome sequencing and annotation.</title>
        <authorList>
            <consortium name="The Broad Institute Genomics Platform"/>
            <consortium name="The Broad Institute Genome Sequencing Center for Infectious Disease"/>
            <person name="Wu L."/>
            <person name="Ma J."/>
        </authorList>
    </citation>
    <scope>NUCLEOTIDE SEQUENCE [LARGE SCALE GENOMIC DNA]</scope>
    <source>
        <strain evidence="9 10">DT85</strain>
    </source>
</reference>
<evidence type="ECO:0000256" key="3">
    <source>
        <dbReference type="ARBA" id="ARBA00022679"/>
    </source>
</evidence>
<dbReference type="InterPro" id="IPR003594">
    <property type="entry name" value="HATPase_dom"/>
</dbReference>
<dbReference type="SMART" id="SM00387">
    <property type="entry name" value="HATPase_c"/>
    <property type="match status" value="1"/>
</dbReference>
<dbReference type="GeneID" id="79268274"/>
<evidence type="ECO:0000256" key="6">
    <source>
        <dbReference type="ARBA" id="ARBA00022840"/>
    </source>
</evidence>
<dbReference type="EMBL" id="JBHTAP010000001">
    <property type="protein sequence ID" value="MFC7236542.1"/>
    <property type="molecule type" value="Genomic_DNA"/>
</dbReference>
<feature type="transmembrane region" description="Helical" evidence="7">
    <location>
        <begin position="59"/>
        <end position="78"/>
    </location>
</feature>
<dbReference type="InterPro" id="IPR004358">
    <property type="entry name" value="Sig_transdc_His_kin-like_C"/>
</dbReference>
<dbReference type="InterPro" id="IPR050980">
    <property type="entry name" value="2C_sensor_his_kinase"/>
</dbReference>
<dbReference type="SUPFAM" id="SSF55874">
    <property type="entry name" value="ATPase domain of HSP90 chaperone/DNA topoisomerase II/histidine kinase"/>
    <property type="match status" value="1"/>
</dbReference>
<gene>
    <name evidence="9" type="ORF">ACFQJ4_14640</name>
</gene>
<feature type="transmembrane region" description="Helical" evidence="7">
    <location>
        <begin position="123"/>
        <end position="143"/>
    </location>
</feature>
<evidence type="ECO:0000256" key="5">
    <source>
        <dbReference type="ARBA" id="ARBA00022777"/>
    </source>
</evidence>
<dbReference type="GO" id="GO:0004673">
    <property type="term" value="F:protein histidine kinase activity"/>
    <property type="evidence" value="ECO:0007669"/>
    <property type="project" value="UniProtKB-EC"/>
</dbReference>
<evidence type="ECO:0000259" key="8">
    <source>
        <dbReference type="PROSITE" id="PS50109"/>
    </source>
</evidence>
<protein>
    <recommendedName>
        <fullName evidence="2">histidine kinase</fullName>
        <ecNumber evidence="2">2.7.13.3</ecNumber>
    </recommendedName>
</protein>
<keyword evidence="7" id="KW-1133">Transmembrane helix</keyword>
<dbReference type="PANTHER" id="PTHR44936:SF10">
    <property type="entry name" value="SENSOR PROTEIN RSTB"/>
    <property type="match status" value="1"/>
</dbReference>
<name>A0ABD5ZT56_9EURY</name>
<feature type="transmembrane region" description="Helical" evidence="7">
    <location>
        <begin position="90"/>
        <end position="111"/>
    </location>
</feature>
<proteinExistence type="predicted"/>
<comment type="catalytic activity">
    <reaction evidence="1">
        <text>ATP + protein L-histidine = ADP + protein N-phospho-L-histidine.</text>
        <dbReference type="EC" id="2.7.13.3"/>
    </reaction>
</comment>
<evidence type="ECO:0000313" key="9">
    <source>
        <dbReference type="EMBL" id="MFC7236542.1"/>
    </source>
</evidence>
<dbReference type="InterPro" id="IPR036890">
    <property type="entry name" value="HATPase_C_sf"/>
</dbReference>
<dbReference type="Pfam" id="PF02518">
    <property type="entry name" value="HATPase_c"/>
    <property type="match status" value="1"/>
</dbReference>
<evidence type="ECO:0000256" key="4">
    <source>
        <dbReference type="ARBA" id="ARBA00022741"/>
    </source>
</evidence>
<evidence type="ECO:0000256" key="2">
    <source>
        <dbReference type="ARBA" id="ARBA00012438"/>
    </source>
</evidence>
<dbReference type="RefSeq" id="WP_276234703.1">
    <property type="nucleotide sequence ID" value="NZ_CP119802.1"/>
</dbReference>
<dbReference type="EC" id="2.7.13.3" evidence="2"/>
<keyword evidence="10" id="KW-1185">Reference proteome</keyword>
<sequence>MTTPPAGVAAARAEASDSERRRGWVPWGCATAALGVGLVAAEGWLLVTLSLTSFDRVAGLVPAASLSVGVVGTAWLWRHERWTVGETRRQFGWALLGGVSVGAAGALTVLHAAFNGTPLAHPVYLLAVWTMGGAVIGLLVSVYDVRRNRATAATTDARRDAERARQRLSVLNRVLRHDVRNHVNVIEGHTQRLVEEADGDRADSARAVERATADLVAVCDTARSFERLLGTADALPPRDAAALAREVAARREGLAPGADIRVDIEGSAPVPRVLELGLEQVVENAVVHHPGEATVTVTVAVADGSVTVTVADDGPGIPPGEAAVLDATEETQLLHSCGLGLWLARWSAELAGGDLSLVSTDGGTTLRFTVPVADGDGAEL</sequence>
<feature type="domain" description="Histidine kinase" evidence="8">
    <location>
        <begin position="278"/>
        <end position="374"/>
    </location>
</feature>
<dbReference type="PRINTS" id="PR00344">
    <property type="entry name" value="BCTRLSENSOR"/>
</dbReference>
<organism evidence="9 10">
    <name type="scientific">Halosegnis marinus</name>
    <dbReference type="NCBI Taxonomy" id="3034023"/>
    <lineage>
        <taxon>Archaea</taxon>
        <taxon>Methanobacteriati</taxon>
        <taxon>Methanobacteriota</taxon>
        <taxon>Stenosarchaea group</taxon>
        <taxon>Halobacteria</taxon>
        <taxon>Halobacteriales</taxon>
        <taxon>Natronomonadaceae</taxon>
        <taxon>Halosegnis</taxon>
    </lineage>
</organism>
<keyword evidence="3" id="KW-0808">Transferase</keyword>
<evidence type="ECO:0000313" key="10">
    <source>
        <dbReference type="Proteomes" id="UP001596398"/>
    </source>
</evidence>
<keyword evidence="7" id="KW-0812">Transmembrane</keyword>
<keyword evidence="6" id="KW-0067">ATP-binding</keyword>
<dbReference type="PANTHER" id="PTHR44936">
    <property type="entry name" value="SENSOR PROTEIN CREC"/>
    <property type="match status" value="1"/>
</dbReference>
<dbReference type="AlphaFoldDB" id="A0ABD5ZT56"/>
<keyword evidence="4" id="KW-0547">Nucleotide-binding</keyword>
<evidence type="ECO:0000256" key="7">
    <source>
        <dbReference type="SAM" id="Phobius"/>
    </source>
</evidence>